<keyword evidence="3" id="KW-1185">Reference proteome</keyword>
<feature type="chain" id="PRO_5036481104" evidence="1">
    <location>
        <begin position="20"/>
        <end position="103"/>
    </location>
</feature>
<proteinExistence type="predicted"/>
<reference evidence="2" key="1">
    <citation type="submission" date="2020-08" db="EMBL/GenBank/DDBJ databases">
        <title>Multicomponent nature underlies the extraordinary mechanical properties of spider dragline silk.</title>
        <authorList>
            <person name="Kono N."/>
            <person name="Nakamura H."/>
            <person name="Mori M."/>
            <person name="Yoshida Y."/>
            <person name="Ohtoshi R."/>
            <person name="Malay A.D."/>
            <person name="Moran D.A.P."/>
            <person name="Tomita M."/>
            <person name="Numata K."/>
            <person name="Arakawa K."/>
        </authorList>
    </citation>
    <scope>NUCLEOTIDE SEQUENCE</scope>
</reference>
<name>A0A8X7C8U9_9ARAC</name>
<keyword evidence="1" id="KW-0732">Signal</keyword>
<accession>A0A8X7C8U9</accession>
<sequence length="103" mass="11535">MFFLILVQLQKVSPFLATAARIFDPLGLILPVVTKAKLVMQELAEIKIDWNDSLTNIYIYIWKHSGSDLLSSLAAINNLNIPPIYFIGRCTKNRTHVGTSDSS</sequence>
<dbReference type="Proteomes" id="UP000886998">
    <property type="component" value="Unassembled WGS sequence"/>
</dbReference>
<dbReference type="EMBL" id="BMAV01014081">
    <property type="protein sequence ID" value="GFY62134.1"/>
    <property type="molecule type" value="Genomic_DNA"/>
</dbReference>
<gene>
    <name evidence="2" type="ORF">TNIN_401951</name>
</gene>
<feature type="signal peptide" evidence="1">
    <location>
        <begin position="1"/>
        <end position="19"/>
    </location>
</feature>
<evidence type="ECO:0000256" key="1">
    <source>
        <dbReference type="SAM" id="SignalP"/>
    </source>
</evidence>
<dbReference type="InterPro" id="IPR008042">
    <property type="entry name" value="Retrotrans_Pao"/>
</dbReference>
<evidence type="ECO:0000313" key="2">
    <source>
        <dbReference type="EMBL" id="GFY62134.1"/>
    </source>
</evidence>
<evidence type="ECO:0000313" key="3">
    <source>
        <dbReference type="Proteomes" id="UP000886998"/>
    </source>
</evidence>
<dbReference type="OrthoDB" id="429521at2759"/>
<dbReference type="Pfam" id="PF05380">
    <property type="entry name" value="Peptidase_A17"/>
    <property type="match status" value="1"/>
</dbReference>
<protein>
    <submittedName>
        <fullName evidence="2">Uncharacterized protein</fullName>
    </submittedName>
</protein>
<comment type="caution">
    <text evidence="2">The sequence shown here is derived from an EMBL/GenBank/DDBJ whole genome shotgun (WGS) entry which is preliminary data.</text>
</comment>
<organism evidence="2 3">
    <name type="scientific">Trichonephila inaurata madagascariensis</name>
    <dbReference type="NCBI Taxonomy" id="2747483"/>
    <lineage>
        <taxon>Eukaryota</taxon>
        <taxon>Metazoa</taxon>
        <taxon>Ecdysozoa</taxon>
        <taxon>Arthropoda</taxon>
        <taxon>Chelicerata</taxon>
        <taxon>Arachnida</taxon>
        <taxon>Araneae</taxon>
        <taxon>Araneomorphae</taxon>
        <taxon>Entelegynae</taxon>
        <taxon>Araneoidea</taxon>
        <taxon>Nephilidae</taxon>
        <taxon>Trichonephila</taxon>
        <taxon>Trichonephila inaurata</taxon>
    </lineage>
</organism>
<dbReference type="AlphaFoldDB" id="A0A8X7C8U9"/>